<protein>
    <submittedName>
        <fullName evidence="2">Uncharacterized protein</fullName>
    </submittedName>
</protein>
<dbReference type="Proteomes" id="UP000095283">
    <property type="component" value="Unplaced"/>
</dbReference>
<evidence type="ECO:0000313" key="1">
    <source>
        <dbReference type="Proteomes" id="UP000095283"/>
    </source>
</evidence>
<dbReference type="WBParaSite" id="Hba_16165">
    <property type="protein sequence ID" value="Hba_16165"/>
    <property type="gene ID" value="Hba_16165"/>
</dbReference>
<dbReference type="AlphaFoldDB" id="A0A1I7XF64"/>
<sequence length="55" mass="6337">MSHQKHNKSQLTACNCYGTWKWNKEDDSNDVTVQSRFFRAGRVRVTAQVSFGVCN</sequence>
<name>A0A1I7XF64_HETBA</name>
<proteinExistence type="predicted"/>
<reference evidence="2" key="1">
    <citation type="submission" date="2016-11" db="UniProtKB">
        <authorList>
            <consortium name="WormBaseParasite"/>
        </authorList>
    </citation>
    <scope>IDENTIFICATION</scope>
</reference>
<accession>A0A1I7XF64</accession>
<evidence type="ECO:0000313" key="2">
    <source>
        <dbReference type="WBParaSite" id="Hba_16165"/>
    </source>
</evidence>
<organism evidence="1 2">
    <name type="scientific">Heterorhabditis bacteriophora</name>
    <name type="common">Entomopathogenic nematode worm</name>
    <dbReference type="NCBI Taxonomy" id="37862"/>
    <lineage>
        <taxon>Eukaryota</taxon>
        <taxon>Metazoa</taxon>
        <taxon>Ecdysozoa</taxon>
        <taxon>Nematoda</taxon>
        <taxon>Chromadorea</taxon>
        <taxon>Rhabditida</taxon>
        <taxon>Rhabditina</taxon>
        <taxon>Rhabditomorpha</taxon>
        <taxon>Strongyloidea</taxon>
        <taxon>Heterorhabditidae</taxon>
        <taxon>Heterorhabditis</taxon>
    </lineage>
</organism>
<keyword evidence="1" id="KW-1185">Reference proteome</keyword>